<keyword evidence="2" id="KW-0812">Transmembrane</keyword>
<keyword evidence="4" id="KW-1185">Reference proteome</keyword>
<gene>
    <name evidence="3" type="ORF">DXG03_001272</name>
</gene>
<feature type="region of interest" description="Disordered" evidence="1">
    <location>
        <begin position="730"/>
        <end position="751"/>
    </location>
</feature>
<reference evidence="3" key="1">
    <citation type="submission" date="2020-07" db="EMBL/GenBank/DDBJ databases">
        <authorList>
            <person name="Nieuwenhuis M."/>
            <person name="Van De Peppel L.J.J."/>
        </authorList>
    </citation>
    <scope>NUCLEOTIDE SEQUENCE</scope>
    <source>
        <strain evidence="3">AP01</strain>
        <tissue evidence="3">Mycelium</tissue>
    </source>
</reference>
<keyword evidence="2" id="KW-1133">Transmembrane helix</keyword>
<comment type="caution">
    <text evidence="3">The sequence shown here is derived from an EMBL/GenBank/DDBJ whole genome shotgun (WGS) entry which is preliminary data.</text>
</comment>
<dbReference type="OrthoDB" id="2554293at2759"/>
<evidence type="ECO:0008006" key="5">
    <source>
        <dbReference type="Google" id="ProtNLM"/>
    </source>
</evidence>
<feature type="compositionally biased region" description="Basic residues" evidence="1">
    <location>
        <begin position="735"/>
        <end position="751"/>
    </location>
</feature>
<evidence type="ECO:0000256" key="1">
    <source>
        <dbReference type="SAM" id="MobiDB-lite"/>
    </source>
</evidence>
<name>A0A9P7G3A4_9AGAR</name>
<dbReference type="EMBL" id="JABCKV010000124">
    <property type="protein sequence ID" value="KAG5643262.1"/>
    <property type="molecule type" value="Genomic_DNA"/>
</dbReference>
<sequence length="751" mass="85293">MALRTPVGGIEDALLIVNSLRYSSFKNDPAAHQIPAVKAFQDIAVDFKHPVSPRLSSHALLHGLMRMGRKQQAADLAVSMMDAGMKLRAKTLQTFMRILKPPPTHPPRRIAIPPFSFTPNIRSLADIIPMAQHPSSRLALEIFTVARKTQNNPRGMFRTLITICLINAEIVLASLIFVFVMKEFQHRPALVEQPLDNTSVQVSHPPRKPNAMHLMLRRLVRPIRRIFESSGQDAETLSASLQALANIASLIDNRRLIIGDISPLLRVLYHCPRVDADVWIVDANEDAKQVNAYTYIHDVLERLITSLPTSTTFQSLRNSRPIMPPIDLHACNTLLHYSLRHRLSPAFADMILRHMVEEHSPPLQPDSTTFNILLRSGTLLQDSTLAQEAIAAHQSLSEQDSNASVSADEFHDSAIISLCQSLRSVDLTLPTSRADITKLIYSLTTHLMHYISTGRPQLASKYIFTLFPELALPMTPSANFDISRHKEARHAMVVRPSKYGPMIFHVLLNDLAKSGRTGLAKIVWNLAQRAERHSWTKLNPWVLGVEAYTCMMRCWALEYRRGVKQQREKVRVMALIGGMRCYKQMKDVREEVQRALSEIGCEYRMERIGNMPDVDARFVNATLALFKPWSGPMPSEPEVRREFEETMMRVAETGVLANGWTPVLQEIAEDMVRVGLELPPGLRHLFLGRWDEAARKRERPPQFGLVPYAYPGEPDHGWRPFTVPCIRTRGLPFGRRPRRRERQTRRPKKID</sequence>
<reference evidence="3" key="2">
    <citation type="submission" date="2021-10" db="EMBL/GenBank/DDBJ databases">
        <title>Phylogenomics reveals ancestral predisposition of the termite-cultivated fungus Termitomyces towards a domesticated lifestyle.</title>
        <authorList>
            <person name="Auxier B."/>
            <person name="Grum-Grzhimaylo A."/>
            <person name="Cardenas M.E."/>
            <person name="Lodge J.D."/>
            <person name="Laessoe T."/>
            <person name="Pedersen O."/>
            <person name="Smith M.E."/>
            <person name="Kuyper T.W."/>
            <person name="Franco-Molano E.A."/>
            <person name="Baroni T.J."/>
            <person name="Aanen D.K."/>
        </authorList>
    </citation>
    <scope>NUCLEOTIDE SEQUENCE</scope>
    <source>
        <strain evidence="3">AP01</strain>
        <tissue evidence="3">Mycelium</tissue>
    </source>
</reference>
<evidence type="ECO:0000313" key="3">
    <source>
        <dbReference type="EMBL" id="KAG5643262.1"/>
    </source>
</evidence>
<accession>A0A9P7G3A4</accession>
<feature type="transmembrane region" description="Helical" evidence="2">
    <location>
        <begin position="157"/>
        <end position="181"/>
    </location>
</feature>
<evidence type="ECO:0000313" key="4">
    <source>
        <dbReference type="Proteomes" id="UP000775547"/>
    </source>
</evidence>
<dbReference type="Proteomes" id="UP000775547">
    <property type="component" value="Unassembled WGS sequence"/>
</dbReference>
<evidence type="ECO:0000256" key="2">
    <source>
        <dbReference type="SAM" id="Phobius"/>
    </source>
</evidence>
<organism evidence="3 4">
    <name type="scientific">Asterophora parasitica</name>
    <dbReference type="NCBI Taxonomy" id="117018"/>
    <lineage>
        <taxon>Eukaryota</taxon>
        <taxon>Fungi</taxon>
        <taxon>Dikarya</taxon>
        <taxon>Basidiomycota</taxon>
        <taxon>Agaricomycotina</taxon>
        <taxon>Agaricomycetes</taxon>
        <taxon>Agaricomycetidae</taxon>
        <taxon>Agaricales</taxon>
        <taxon>Tricholomatineae</taxon>
        <taxon>Lyophyllaceae</taxon>
        <taxon>Asterophora</taxon>
    </lineage>
</organism>
<dbReference type="AlphaFoldDB" id="A0A9P7G3A4"/>
<proteinExistence type="predicted"/>
<keyword evidence="2" id="KW-0472">Membrane</keyword>
<protein>
    <recommendedName>
        <fullName evidence="5">Pentatricopeptide repeat-containing protein</fullName>
    </recommendedName>
</protein>